<reference evidence="9 10" key="1">
    <citation type="journal article" date="2017" name="Curr. Biol.">
        <title>Genome architecture and evolution of a unichromosomal asexual nematode.</title>
        <authorList>
            <person name="Fradin H."/>
            <person name="Zegar C."/>
            <person name="Gutwein M."/>
            <person name="Lucas J."/>
            <person name="Kovtun M."/>
            <person name="Corcoran D."/>
            <person name="Baugh L.R."/>
            <person name="Kiontke K."/>
            <person name="Gunsalus K."/>
            <person name="Fitch D.H."/>
            <person name="Piano F."/>
        </authorList>
    </citation>
    <scope>NUCLEOTIDE SEQUENCE [LARGE SCALE GENOMIC DNA]</scope>
    <source>
        <strain evidence="9">PF1309</strain>
    </source>
</reference>
<dbReference type="GO" id="GO:0005789">
    <property type="term" value="C:endoplasmic reticulum membrane"/>
    <property type="evidence" value="ECO:0007669"/>
    <property type="project" value="TreeGrafter"/>
</dbReference>
<proteinExistence type="inferred from homology"/>
<dbReference type="Gene3D" id="1.10.287.110">
    <property type="entry name" value="DnaJ domain"/>
    <property type="match status" value="1"/>
</dbReference>
<evidence type="ECO:0000313" key="9">
    <source>
        <dbReference type="EMBL" id="PAV74973.1"/>
    </source>
</evidence>
<dbReference type="STRING" id="2018661.A0A2A2KMA3"/>
<evidence type="ECO:0000256" key="1">
    <source>
        <dbReference type="ARBA" id="ARBA00004141"/>
    </source>
</evidence>
<name>A0A2A2KMA3_9BILA</name>
<evidence type="ECO:0000313" key="10">
    <source>
        <dbReference type="Proteomes" id="UP000218231"/>
    </source>
</evidence>
<dbReference type="FunFam" id="1.10.287.110:FF:000036">
    <property type="entry name" value="dnaJ homolog subfamily C member 25"/>
    <property type="match status" value="1"/>
</dbReference>
<evidence type="ECO:0000256" key="2">
    <source>
        <dbReference type="ARBA" id="ARBA00022692"/>
    </source>
</evidence>
<dbReference type="EMBL" id="LIAE01008246">
    <property type="protein sequence ID" value="PAV74973.1"/>
    <property type="molecule type" value="Genomic_DNA"/>
</dbReference>
<dbReference type="InterPro" id="IPR018253">
    <property type="entry name" value="DnaJ_domain_CS"/>
</dbReference>
<dbReference type="OrthoDB" id="270167at2759"/>
<feature type="domain" description="J" evidence="8">
    <location>
        <begin position="35"/>
        <end position="104"/>
    </location>
</feature>
<dbReference type="SMART" id="SM00271">
    <property type="entry name" value="DnaJ"/>
    <property type="match status" value="1"/>
</dbReference>
<dbReference type="Proteomes" id="UP000218231">
    <property type="component" value="Unassembled WGS sequence"/>
</dbReference>
<evidence type="ECO:0000256" key="3">
    <source>
        <dbReference type="ARBA" id="ARBA00022989"/>
    </source>
</evidence>
<comment type="caution">
    <text evidence="9">The sequence shown here is derived from an EMBL/GenBank/DDBJ whole genome shotgun (WGS) entry which is preliminary data.</text>
</comment>
<sequence>MGCTLLPALLILVASQIPVTESVGFAEELYCGLENCYDVLGIDRDLFDKSKLSKIYRSAAKQSHPDRFREPEEKTKAEARFRVIATAYETLKDDQIREEYDYYLDHPEERFYNYYQYYRRRMAPKVDVRLVIIGTILLISVFQARVFEASFKRHAIYFSAKQKHTEAIDFAMSVGKHRNRAINLGVERGLLEMDNKGKLKKVNGKNNEQIIRSILEENMDVQGGYKKQSIYDTLMWHTIVLPYTLWKWIAWQATWVWRFGIKREEYDEEAKLYLIRKNVGISESQFNCLPDEEIDDMMEKELWTKAKFVVWKAERETEEQTKLAQSGRYKRYKRYMKNAGTISFVDED</sequence>
<comment type="subcellular location">
    <subcellularLocation>
        <location evidence="1">Membrane</location>
        <topology evidence="1">Multi-pass membrane protein</topology>
    </subcellularLocation>
</comment>
<dbReference type="PROSITE" id="PS50076">
    <property type="entry name" value="DNAJ_2"/>
    <property type="match status" value="1"/>
</dbReference>
<evidence type="ECO:0000256" key="5">
    <source>
        <dbReference type="ARBA" id="ARBA00023186"/>
    </source>
</evidence>
<feature type="signal peptide" evidence="7">
    <location>
        <begin position="1"/>
        <end position="22"/>
    </location>
</feature>
<organism evidence="9 10">
    <name type="scientific">Diploscapter pachys</name>
    <dbReference type="NCBI Taxonomy" id="2018661"/>
    <lineage>
        <taxon>Eukaryota</taxon>
        <taxon>Metazoa</taxon>
        <taxon>Ecdysozoa</taxon>
        <taxon>Nematoda</taxon>
        <taxon>Chromadorea</taxon>
        <taxon>Rhabditida</taxon>
        <taxon>Rhabditina</taxon>
        <taxon>Rhabditomorpha</taxon>
        <taxon>Rhabditoidea</taxon>
        <taxon>Rhabditidae</taxon>
        <taxon>Diploscapter</taxon>
    </lineage>
</organism>
<evidence type="ECO:0000259" key="8">
    <source>
        <dbReference type="PROSITE" id="PS50076"/>
    </source>
</evidence>
<dbReference type="PANTHER" id="PTHR44176">
    <property type="entry name" value="DNAJ HOMOLOG SUBFAMILY C MEMBER 25"/>
    <property type="match status" value="1"/>
</dbReference>
<dbReference type="InterPro" id="IPR044632">
    <property type="entry name" value="DNAJC25-like"/>
</dbReference>
<evidence type="ECO:0000256" key="4">
    <source>
        <dbReference type="ARBA" id="ARBA00023136"/>
    </source>
</evidence>
<dbReference type="Pfam" id="PF00226">
    <property type="entry name" value="DnaJ"/>
    <property type="match status" value="1"/>
</dbReference>
<accession>A0A2A2KMA3</accession>
<keyword evidence="3" id="KW-1133">Transmembrane helix</keyword>
<evidence type="ECO:0000256" key="6">
    <source>
        <dbReference type="ARBA" id="ARBA00024193"/>
    </source>
</evidence>
<protein>
    <recommendedName>
        <fullName evidence="8">J domain-containing protein</fullName>
    </recommendedName>
</protein>
<dbReference type="PRINTS" id="PR00625">
    <property type="entry name" value="JDOMAIN"/>
</dbReference>
<dbReference type="InterPro" id="IPR036869">
    <property type="entry name" value="J_dom_sf"/>
</dbReference>
<gene>
    <name evidence="9" type="ORF">WR25_10182</name>
</gene>
<dbReference type="SUPFAM" id="SSF46565">
    <property type="entry name" value="Chaperone J-domain"/>
    <property type="match status" value="1"/>
</dbReference>
<keyword evidence="10" id="KW-1185">Reference proteome</keyword>
<dbReference type="CDD" id="cd06257">
    <property type="entry name" value="DnaJ"/>
    <property type="match status" value="1"/>
</dbReference>
<evidence type="ECO:0000256" key="7">
    <source>
        <dbReference type="SAM" id="SignalP"/>
    </source>
</evidence>
<dbReference type="AlphaFoldDB" id="A0A2A2KMA3"/>
<keyword evidence="7" id="KW-0732">Signal</keyword>
<dbReference type="InterPro" id="IPR001623">
    <property type="entry name" value="DnaJ_domain"/>
</dbReference>
<dbReference type="PANTHER" id="PTHR44176:SF1">
    <property type="entry name" value="DNAJ HOMOLOG SUBFAMILY C MEMBER 25"/>
    <property type="match status" value="1"/>
</dbReference>
<feature type="chain" id="PRO_5012245939" description="J domain-containing protein" evidence="7">
    <location>
        <begin position="23"/>
        <end position="348"/>
    </location>
</feature>
<keyword evidence="4" id="KW-0472">Membrane</keyword>
<dbReference type="PROSITE" id="PS00636">
    <property type="entry name" value="DNAJ_1"/>
    <property type="match status" value="1"/>
</dbReference>
<keyword evidence="2" id="KW-0812">Transmembrane</keyword>
<comment type="similarity">
    <text evidence="6">Belongs to the DNAJC25 family.</text>
</comment>
<dbReference type="GO" id="GO:0006457">
    <property type="term" value="P:protein folding"/>
    <property type="evidence" value="ECO:0007669"/>
    <property type="project" value="InterPro"/>
</dbReference>
<keyword evidence="5" id="KW-0143">Chaperone</keyword>